<evidence type="ECO:0000313" key="3">
    <source>
        <dbReference type="EMBL" id="GLI25691.1"/>
    </source>
</evidence>
<dbReference type="GO" id="GO:0016301">
    <property type="term" value="F:kinase activity"/>
    <property type="evidence" value="ECO:0007669"/>
    <property type="project" value="UniProtKB-KW"/>
</dbReference>
<dbReference type="GeneID" id="95766219"/>
<keyword evidence="6" id="KW-1185">Reference proteome</keyword>
<dbReference type="PRINTS" id="PR00080">
    <property type="entry name" value="SDRFAMILY"/>
</dbReference>
<dbReference type="InterPro" id="IPR036291">
    <property type="entry name" value="NAD(P)-bd_dom_sf"/>
</dbReference>
<dbReference type="PANTHER" id="PTHR42879">
    <property type="entry name" value="3-OXOACYL-(ACYL-CARRIER-PROTEIN) REDUCTASE"/>
    <property type="match status" value="1"/>
</dbReference>
<dbReference type="Proteomes" id="UP001245370">
    <property type="component" value="Unassembled WGS sequence"/>
</dbReference>
<dbReference type="InterPro" id="IPR037051">
    <property type="entry name" value="4-carb_acid_sugar_kinase_N_sf"/>
</dbReference>
<comment type="similarity">
    <text evidence="1">Belongs to the short-chain dehydrogenases/reductases (SDR) family.</text>
</comment>
<dbReference type="Pfam" id="PF07005">
    <property type="entry name" value="SBD_N"/>
    <property type="match status" value="1"/>
</dbReference>
<reference evidence="4 6" key="2">
    <citation type="submission" date="2023-07" db="EMBL/GenBank/DDBJ databases">
        <title>Genomic Encyclopedia of Type Strains, Phase IV (KMG-IV): sequencing the most valuable type-strain genomes for metagenomic binning, comparative biology and taxonomic classification.</title>
        <authorList>
            <person name="Goeker M."/>
        </authorList>
    </citation>
    <scope>NUCLEOTIDE SEQUENCE [LARGE SCALE GENOMIC DNA]</scope>
    <source>
        <strain evidence="4 6">DSM 338</strain>
    </source>
</reference>
<dbReference type="PROSITE" id="PS00061">
    <property type="entry name" value="ADH_SHORT"/>
    <property type="match status" value="1"/>
</dbReference>
<organism evidence="3 5">
    <name type="scientific">Xanthobacter flavus</name>
    <dbReference type="NCBI Taxonomy" id="281"/>
    <lineage>
        <taxon>Bacteria</taxon>
        <taxon>Pseudomonadati</taxon>
        <taxon>Pseudomonadota</taxon>
        <taxon>Alphaproteobacteria</taxon>
        <taxon>Hyphomicrobiales</taxon>
        <taxon>Xanthobacteraceae</taxon>
        <taxon>Xanthobacter</taxon>
    </lineage>
</organism>
<protein>
    <submittedName>
        <fullName evidence="4">NAD(P)-dependent dehydrogenase (Short-subunit alcohol dehydrogenase family)/uncharacterized protein YgbK (DUF1537 family)</fullName>
    </submittedName>
</protein>
<evidence type="ECO:0000259" key="2">
    <source>
        <dbReference type="Pfam" id="PF07005"/>
    </source>
</evidence>
<dbReference type="SUPFAM" id="SSF51735">
    <property type="entry name" value="NAD(P)-binding Rossmann-fold domains"/>
    <property type="match status" value="1"/>
</dbReference>
<feature type="domain" description="Four-carbon acid sugar kinase N-terminal" evidence="2">
    <location>
        <begin position="15"/>
        <end position="249"/>
    </location>
</feature>
<name>A0A9W6CN83_XANFL</name>
<dbReference type="InterPro" id="IPR020904">
    <property type="entry name" value="Sc_DH/Rdtase_CS"/>
</dbReference>
<dbReference type="RefSeq" id="WP_309298305.1">
    <property type="nucleotide sequence ID" value="NZ_BSDO01000025.1"/>
</dbReference>
<dbReference type="InterPro" id="IPR010737">
    <property type="entry name" value="4-carb_acid_sugar_kinase_N"/>
</dbReference>
<dbReference type="GO" id="GO:0032787">
    <property type="term" value="P:monocarboxylic acid metabolic process"/>
    <property type="evidence" value="ECO:0007669"/>
    <property type="project" value="UniProtKB-ARBA"/>
</dbReference>
<dbReference type="GO" id="GO:0005524">
    <property type="term" value="F:ATP binding"/>
    <property type="evidence" value="ECO:0007669"/>
    <property type="project" value="UniProtKB-KW"/>
</dbReference>
<dbReference type="EMBL" id="BSDO01000025">
    <property type="protein sequence ID" value="GLI25691.1"/>
    <property type="molecule type" value="Genomic_DNA"/>
</dbReference>
<evidence type="ECO:0000313" key="4">
    <source>
        <dbReference type="EMBL" id="MDR6336937.1"/>
    </source>
</evidence>
<sequence>MNAPRPLPEGPLVTFYGDDFTGSSASMEALAFAGLETVLFLAPPTPERLAAFAGCRGIGIAGVARSRAPAWMDANLPPVFSLLKSLGAPVTHYKVCSTFDSAPHVGSIGRAIDIGAAIFGGWVPLVVGDAGMGRFQAFGHLFANAADGRGHRLDRHPTMSRHPVTPMDEADLALHLAKQTEKRIGLVDFVAMKRGRAHAQLAEALAGGAEIVSFDVLDAETLAETGRLIWEHGGAQQFTAGSQGLESALVAYWRNAGLIPARPVAAGPGAAARIACVSGSVSPVTAGQITHALAHGFSGIRLDAARAVDENAWANETGRAAEEALAVLGEGHGPLVYSACGPDDTAVASLRAAVVASGVPAETVNDRIGAGLGRVLERVVRTARLSRAVISGGDTSGNAASLLGIDALTAISQALSREGATIVIADVNVDGARASTGKLVAAGGHAMAVAVDVADPASVAGMVEATLGAYGRIDILVNNAGVGGNTPFLDTKLEDWNRIISINLTGAFLVAQACAREMVKGGGGKIVNIASLSGQRGGNGRAAYGSAKAGLELLTKVMAVELAPYGINVNNIAPGAIETEMAKFAHDAATRAAYNYLIPMTRYGTPEEIADAAVFLCSDESRYVHGHTLNVDGGFRTAGLMFGADKVAPPV</sequence>
<dbReference type="InterPro" id="IPR042213">
    <property type="entry name" value="NBD_C_sf"/>
</dbReference>
<evidence type="ECO:0000313" key="5">
    <source>
        <dbReference type="Proteomes" id="UP001144397"/>
    </source>
</evidence>
<dbReference type="Pfam" id="PF13561">
    <property type="entry name" value="adh_short_C2"/>
    <property type="match status" value="1"/>
</dbReference>
<dbReference type="PANTHER" id="PTHR42879:SF2">
    <property type="entry name" value="3-OXOACYL-[ACYL-CARRIER-PROTEIN] REDUCTASE FABG"/>
    <property type="match status" value="1"/>
</dbReference>
<dbReference type="InterPro" id="IPR050259">
    <property type="entry name" value="SDR"/>
</dbReference>
<dbReference type="Gene3D" id="3.40.50.720">
    <property type="entry name" value="NAD(P)-binding Rossmann-like Domain"/>
    <property type="match status" value="1"/>
</dbReference>
<dbReference type="Gene3D" id="3.40.50.10840">
    <property type="entry name" value="Putative sugar-binding, N-terminal domain"/>
    <property type="match status" value="1"/>
</dbReference>
<dbReference type="InterPro" id="IPR002347">
    <property type="entry name" value="SDR_fam"/>
</dbReference>
<dbReference type="Proteomes" id="UP001144397">
    <property type="component" value="Unassembled WGS sequence"/>
</dbReference>
<dbReference type="NCBIfam" id="NF005559">
    <property type="entry name" value="PRK07231.1"/>
    <property type="match status" value="1"/>
</dbReference>
<proteinExistence type="inferred from homology"/>
<dbReference type="SUPFAM" id="SSF142764">
    <property type="entry name" value="YgbK-like"/>
    <property type="match status" value="1"/>
</dbReference>
<reference evidence="3" key="1">
    <citation type="submission" date="2022-12" db="EMBL/GenBank/DDBJ databases">
        <title>Reference genome sequencing for broad-spectrum identification of bacterial and archaeal isolates by mass spectrometry.</title>
        <authorList>
            <person name="Sekiguchi Y."/>
            <person name="Tourlousse D.M."/>
        </authorList>
    </citation>
    <scope>NUCLEOTIDE SEQUENCE</scope>
    <source>
        <strain evidence="3">301</strain>
    </source>
</reference>
<dbReference type="EMBL" id="JAVDPY010000022">
    <property type="protein sequence ID" value="MDR6336937.1"/>
    <property type="molecule type" value="Genomic_DNA"/>
</dbReference>
<dbReference type="AlphaFoldDB" id="A0A9W6CN83"/>
<evidence type="ECO:0000313" key="6">
    <source>
        <dbReference type="Proteomes" id="UP001245370"/>
    </source>
</evidence>
<evidence type="ECO:0000256" key="1">
    <source>
        <dbReference type="ARBA" id="ARBA00006484"/>
    </source>
</evidence>
<dbReference type="CDD" id="cd05233">
    <property type="entry name" value="SDR_c"/>
    <property type="match status" value="1"/>
</dbReference>
<gene>
    <name evidence="4" type="ORF">GGQ86_005441</name>
    <name evidence="3" type="ORF">XFLAVUS301_53650</name>
</gene>
<dbReference type="FunFam" id="3.40.50.720:FF:000084">
    <property type="entry name" value="Short-chain dehydrogenase reductase"/>
    <property type="match status" value="1"/>
</dbReference>
<dbReference type="Gene3D" id="3.40.980.20">
    <property type="entry name" value="Four-carbon acid sugar kinase, nucleotide binding domain"/>
    <property type="match status" value="1"/>
</dbReference>
<comment type="caution">
    <text evidence="3">The sequence shown here is derived from an EMBL/GenBank/DDBJ whole genome shotgun (WGS) entry which is preliminary data.</text>
</comment>
<accession>A0A9W6CN83</accession>